<evidence type="ECO:0000256" key="3">
    <source>
        <dbReference type="ARBA" id="ARBA00023125"/>
    </source>
</evidence>
<dbReference type="PANTHER" id="PTHR30055:SF175">
    <property type="entry name" value="HTH-TYPE TRANSCRIPTIONAL REPRESSOR KSTR2"/>
    <property type="match status" value="1"/>
</dbReference>
<dbReference type="Gene3D" id="1.10.357.10">
    <property type="entry name" value="Tetracycline Repressor, domain 2"/>
    <property type="match status" value="1"/>
</dbReference>
<evidence type="ECO:0000313" key="8">
    <source>
        <dbReference type="EMBL" id="SMF89418.1"/>
    </source>
</evidence>
<keyword evidence="1" id="KW-0678">Repressor</keyword>
<organism evidence="8 9">
    <name type="scientific">Azospirillum oryzae</name>
    <dbReference type="NCBI Taxonomy" id="286727"/>
    <lineage>
        <taxon>Bacteria</taxon>
        <taxon>Pseudomonadati</taxon>
        <taxon>Pseudomonadota</taxon>
        <taxon>Alphaproteobacteria</taxon>
        <taxon>Rhodospirillales</taxon>
        <taxon>Azospirillaceae</taxon>
        <taxon>Azospirillum</taxon>
    </lineage>
</organism>
<evidence type="ECO:0000259" key="7">
    <source>
        <dbReference type="PROSITE" id="PS50977"/>
    </source>
</evidence>
<accession>A0A1X7HMN9</accession>
<evidence type="ECO:0000256" key="1">
    <source>
        <dbReference type="ARBA" id="ARBA00022491"/>
    </source>
</evidence>
<proteinExistence type="predicted"/>
<evidence type="ECO:0000256" key="5">
    <source>
        <dbReference type="PROSITE-ProRule" id="PRU00335"/>
    </source>
</evidence>
<feature type="region of interest" description="Disordered" evidence="6">
    <location>
        <begin position="236"/>
        <end position="262"/>
    </location>
</feature>
<evidence type="ECO:0000256" key="6">
    <source>
        <dbReference type="SAM" id="MobiDB-lite"/>
    </source>
</evidence>
<reference evidence="8 9" key="1">
    <citation type="submission" date="2017-04" db="EMBL/GenBank/DDBJ databases">
        <authorList>
            <person name="Afonso C.L."/>
            <person name="Miller P.J."/>
            <person name="Scott M.A."/>
            <person name="Spackman E."/>
            <person name="Goraichik I."/>
            <person name="Dimitrov K.M."/>
            <person name="Suarez D.L."/>
            <person name="Swayne D.E."/>
        </authorList>
    </citation>
    <scope>NUCLEOTIDE SEQUENCE [LARGE SCALE GENOMIC DNA]</scope>
    <source>
        <strain evidence="8 9">A2P</strain>
    </source>
</reference>
<dbReference type="InterPro" id="IPR036271">
    <property type="entry name" value="Tet_transcr_reg_TetR-rel_C_sf"/>
</dbReference>
<dbReference type="InterPro" id="IPR009057">
    <property type="entry name" value="Homeodomain-like_sf"/>
</dbReference>
<dbReference type="InterPro" id="IPR050109">
    <property type="entry name" value="HTH-type_TetR-like_transc_reg"/>
</dbReference>
<evidence type="ECO:0000256" key="4">
    <source>
        <dbReference type="ARBA" id="ARBA00023163"/>
    </source>
</evidence>
<keyword evidence="2" id="KW-0805">Transcription regulation</keyword>
<dbReference type="GO" id="GO:0000976">
    <property type="term" value="F:transcription cis-regulatory region binding"/>
    <property type="evidence" value="ECO:0007669"/>
    <property type="project" value="TreeGrafter"/>
</dbReference>
<dbReference type="Pfam" id="PF00440">
    <property type="entry name" value="TetR_N"/>
    <property type="match status" value="1"/>
</dbReference>
<name>A0A1X7HMN9_9PROT</name>
<dbReference type="EMBL" id="FXAK01000009">
    <property type="protein sequence ID" value="SMF89418.1"/>
    <property type="molecule type" value="Genomic_DNA"/>
</dbReference>
<dbReference type="AlphaFoldDB" id="A0A1X7HMN9"/>
<dbReference type="STRING" id="286727.SAMN02982917_6725"/>
<keyword evidence="4" id="KW-0804">Transcription</keyword>
<keyword evidence="3 5" id="KW-0238">DNA-binding</keyword>
<evidence type="ECO:0000313" key="9">
    <source>
        <dbReference type="Proteomes" id="UP000192936"/>
    </source>
</evidence>
<dbReference type="GO" id="GO:0003700">
    <property type="term" value="F:DNA-binding transcription factor activity"/>
    <property type="evidence" value="ECO:0007669"/>
    <property type="project" value="TreeGrafter"/>
</dbReference>
<evidence type="ECO:0000256" key="2">
    <source>
        <dbReference type="ARBA" id="ARBA00023015"/>
    </source>
</evidence>
<dbReference type="Proteomes" id="UP000192936">
    <property type="component" value="Unassembled WGS sequence"/>
</dbReference>
<dbReference type="PRINTS" id="PR00455">
    <property type="entry name" value="HTHTETR"/>
</dbReference>
<dbReference type="SUPFAM" id="SSF46689">
    <property type="entry name" value="Homeodomain-like"/>
    <property type="match status" value="1"/>
</dbReference>
<feature type="DNA-binding region" description="H-T-H motif" evidence="5">
    <location>
        <begin position="38"/>
        <end position="57"/>
    </location>
</feature>
<gene>
    <name evidence="8" type="ORF">SAMN02982917_6725</name>
</gene>
<dbReference type="SUPFAM" id="SSF48498">
    <property type="entry name" value="Tetracyclin repressor-like, C-terminal domain"/>
    <property type="match status" value="1"/>
</dbReference>
<feature type="compositionally biased region" description="Low complexity" evidence="6">
    <location>
        <begin position="236"/>
        <end position="253"/>
    </location>
</feature>
<dbReference type="InterPro" id="IPR001647">
    <property type="entry name" value="HTH_TetR"/>
</dbReference>
<sequence>MPRKQTSDTLPAGRSSMPDSIKAIATELLIAHGYHGMNFRSIAEQLDITTTNIHYHFGNKQRLVDEVVQDYVADATARHRAIWLDEKITLADKLRRVVDYNYERYKRFNRGKHTGQPWSLIGRLRLESNVLSEVARASLASFTTSVHDAIRLAVEMAWQKGELRPDTPREDLAFLIINIVNSSSVFTQDAGSFERLELFFEAFVRVMLSAYAADPIAAGTTPAKLDAASGAADASAAMAGSGEPASEPASARTSRTRRAKKA</sequence>
<dbReference type="PANTHER" id="PTHR30055">
    <property type="entry name" value="HTH-TYPE TRANSCRIPTIONAL REGULATOR RUTR"/>
    <property type="match status" value="1"/>
</dbReference>
<protein>
    <submittedName>
        <fullName evidence="8">Transcriptional regulator, TetR family</fullName>
    </submittedName>
</protein>
<dbReference type="PROSITE" id="PS50977">
    <property type="entry name" value="HTH_TETR_2"/>
    <property type="match status" value="1"/>
</dbReference>
<feature type="domain" description="HTH tetR-type" evidence="7">
    <location>
        <begin position="15"/>
        <end position="75"/>
    </location>
</feature>